<dbReference type="PANTHER" id="PTHR37809:SF1">
    <property type="entry name" value="RIBOSOMAL PROTEIN S12 METHYLTHIOTRANSFERASE ACCESSORY FACTOR YCAO"/>
    <property type="match status" value="1"/>
</dbReference>
<proteinExistence type="predicted"/>
<dbReference type="InterPro" id="IPR027624">
    <property type="entry name" value="TOMM_cyclo_SagD"/>
</dbReference>
<name>A0ABV6V3Q0_9ACTN</name>
<dbReference type="NCBIfam" id="TIGR03604">
    <property type="entry name" value="TOMM_cyclo_SagD"/>
    <property type="match status" value="1"/>
</dbReference>
<keyword evidence="3" id="KW-1185">Reference proteome</keyword>
<dbReference type="Gene3D" id="3.30.40.250">
    <property type="match status" value="1"/>
</dbReference>
<dbReference type="RefSeq" id="WP_380502080.1">
    <property type="nucleotide sequence ID" value="NZ_JBHEZX010000001.1"/>
</dbReference>
<reference evidence="2 3" key="1">
    <citation type="submission" date="2024-09" db="EMBL/GenBank/DDBJ databases">
        <authorList>
            <person name="Lee S.D."/>
        </authorList>
    </citation>
    <scope>NUCLEOTIDE SEQUENCE [LARGE SCALE GENOMIC DNA]</scope>
    <source>
        <strain evidence="2 3">N1-1</strain>
    </source>
</reference>
<dbReference type="Gene3D" id="3.40.50.720">
    <property type="entry name" value="NAD(P)-binding Rossmann-like Domain"/>
    <property type="match status" value="1"/>
</dbReference>
<dbReference type="InterPro" id="IPR003776">
    <property type="entry name" value="YcaO-like_dom"/>
</dbReference>
<dbReference type="Gene3D" id="3.30.1330.230">
    <property type="match status" value="2"/>
</dbReference>
<dbReference type="Pfam" id="PF21084">
    <property type="entry name" value="WHD_DUF4423_like"/>
    <property type="match status" value="1"/>
</dbReference>
<dbReference type="InterPro" id="IPR022291">
    <property type="entry name" value="Bacteriocin_synth_cyclodeHase"/>
</dbReference>
<feature type="domain" description="YcaO" evidence="1">
    <location>
        <begin position="390"/>
        <end position="761"/>
    </location>
</feature>
<dbReference type="Proteomes" id="UP001592582">
    <property type="component" value="Unassembled WGS sequence"/>
</dbReference>
<organism evidence="2 3">
    <name type="scientific">Streptacidiphilus alkalitolerans</name>
    <dbReference type="NCBI Taxonomy" id="3342712"/>
    <lineage>
        <taxon>Bacteria</taxon>
        <taxon>Bacillati</taxon>
        <taxon>Actinomycetota</taxon>
        <taxon>Actinomycetes</taxon>
        <taxon>Kitasatosporales</taxon>
        <taxon>Streptomycetaceae</taxon>
        <taxon>Streptacidiphilus</taxon>
    </lineage>
</organism>
<dbReference type="Gene3D" id="3.90.930.60">
    <property type="match status" value="1"/>
</dbReference>
<evidence type="ECO:0000313" key="3">
    <source>
        <dbReference type="Proteomes" id="UP001592582"/>
    </source>
</evidence>
<protein>
    <submittedName>
        <fullName evidence="2">TOMM leader peptide-binding protein</fullName>
    </submittedName>
</protein>
<dbReference type="NCBIfam" id="TIGR03882">
    <property type="entry name" value="cyclo_dehyd_2"/>
    <property type="match status" value="1"/>
</dbReference>
<evidence type="ECO:0000313" key="2">
    <source>
        <dbReference type="EMBL" id="MFC1408341.1"/>
    </source>
</evidence>
<accession>A0ABV6V3Q0</accession>
<dbReference type="Pfam" id="PF02624">
    <property type="entry name" value="YcaO"/>
    <property type="match status" value="1"/>
</dbReference>
<dbReference type="EMBL" id="JBHEZX010000001">
    <property type="protein sequence ID" value="MFC1408341.1"/>
    <property type="molecule type" value="Genomic_DNA"/>
</dbReference>
<sequence length="761" mass="81961">MTRTPPSPTVGFKRHFTPFVVDGEAVYLVSERGVSAVAGRLAQTLAPLLDGTRTVEQIGAELAGTVTAERVGGAVGQLVSGGWVTATDPGSDRAAAAFLEMAGLDGDTALAALAAATVRIETFGAVDPEPLAEALRAAGVGEVTLRQPSAAADLTIALVDDYLHPGLAARNTAALAEGRPWLIARPVGSILWIGPVFDPDPATPEAGCWECLSHRLSANRQSLSYLQHRLGQDQPLSTAVAGLAATRTTGVQLAAVEAAKWLAGARPAAPAVFTLDTVGLEAERHLLVRRPQCPACGDDTLMERRQLEPVRFEAVAKVFTGDGGHRSTSPEDMLDTYRPQLSPVTGVVTTLVPAQNTPDGLRVYIAGQNLARQVGDLRQLRTGLRSVSCGKGRTDVQARASAMGEAMERYSGVFQGDEARCTAAYDELGDAAVHPATSLLFSERQFAERDRWNAKRSMFNTVPERFREDARIEWSPAWSLTQQRTRWLPTMNLYYGYRHNGPFFAMGDSNGSAAGTSFEDAALQGFLELVERDAVALWWYNRAQRPAVDLDAFGDPYIDRMRGVYAGLNREMWALDLTSDLGIPVVGAFSRRTDKPAEDVLIAFGAHLDPHIALTRALTEMNQFLAPVAGQGPHGEVTYAGADHEQKAWWTTATVANQPYLLPDRAAPAAGPSRWPSLAGADLGADLALAQRLVEQQGMEMLVLDQTRPDVGLPVAKVIVPGMRHFWARFAPGRLYDVPVKLGWQDAPTPEADLNPISIFI</sequence>
<dbReference type="InterPro" id="IPR049274">
    <property type="entry name" value="LynD/TruD_wHTH-like"/>
</dbReference>
<comment type="caution">
    <text evidence="2">The sequence shown here is derived from an EMBL/GenBank/DDBJ whole genome shotgun (WGS) entry which is preliminary data.</text>
</comment>
<dbReference type="NCBIfam" id="TIGR00702">
    <property type="entry name" value="YcaO-type kinase domain"/>
    <property type="match status" value="1"/>
</dbReference>
<gene>
    <name evidence="2" type="ORF">ACEZDG_03485</name>
</gene>
<evidence type="ECO:0000259" key="1">
    <source>
        <dbReference type="PROSITE" id="PS51664"/>
    </source>
</evidence>
<dbReference type="PROSITE" id="PS51664">
    <property type="entry name" value="YCAO"/>
    <property type="match status" value="1"/>
</dbReference>
<dbReference type="Gene3D" id="3.30.160.660">
    <property type="match status" value="1"/>
</dbReference>
<dbReference type="PANTHER" id="PTHR37809">
    <property type="entry name" value="RIBOSOMAL PROTEIN S12 METHYLTHIOTRANSFERASE ACCESSORY FACTOR YCAO"/>
    <property type="match status" value="1"/>
</dbReference>